<sequence length="239" mass="27969">MQKRLIYPDTNSWLSEALSIFFRSFQNEYFLSLWEALNEYVGYHNKECAYLGQEYSGELELYPQISFDEKTGIASLDRIYFLSPDPKTIVTHNYLSGKEYGKDKSSLINYINKKFFAKPSEEYPKLNFMVVHNNMEPAVAKEILLQTSYNRNAQKKNYILRNEAEGIEYKSINITKIRFDLSLLENCSFLKAIRYASFKELLPPDLMVDISVRMEFNLPDLPKNLIDHEMLSITTLNES</sequence>
<keyword evidence="2" id="KW-1185">Reference proteome</keyword>
<dbReference type="OrthoDB" id="395617at2"/>
<name>E8ZHS1_MYCHL</name>
<evidence type="ECO:0000313" key="2">
    <source>
        <dbReference type="Proteomes" id="UP000008637"/>
    </source>
</evidence>
<dbReference type="EMBL" id="FR773153">
    <property type="protein sequence ID" value="CBY92692.1"/>
    <property type="molecule type" value="Genomic_DNA"/>
</dbReference>
<dbReference type="HOGENOM" id="CLU_1160064_0_0_14"/>
<evidence type="ECO:0000313" key="1">
    <source>
        <dbReference type="EMBL" id="CBY92692.1"/>
    </source>
</evidence>
<protein>
    <submittedName>
        <fullName evidence="1">Uncharacterized protein</fullName>
    </submittedName>
</protein>
<reference evidence="1 2" key="1">
    <citation type="journal article" date="2011" name="J. Bacteriol.">
        <title>Complete genome sequence of Mycoplasma haemofelis, a hemotropic mycoplasma.</title>
        <authorList>
            <person name="Barker E.N."/>
            <person name="Helps C.R."/>
            <person name="Peters I.R."/>
            <person name="Darby A.C."/>
            <person name="Radford A.D."/>
            <person name="Tasker S."/>
        </authorList>
    </citation>
    <scope>NUCLEOTIDE SEQUENCE [LARGE SCALE GENOMIC DNA]</scope>
    <source>
        <strain evidence="1 2">Langford 1</strain>
    </source>
</reference>
<proteinExistence type="predicted"/>
<gene>
    <name evidence="1" type="ordered locus">HF1_06840</name>
</gene>
<dbReference type="AlphaFoldDB" id="E8ZHS1"/>
<dbReference type="KEGG" id="mha:HF1_06840"/>
<organism evidence="1 2">
    <name type="scientific">Mycoplasma haemofelis (strain Langford 1)</name>
    <name type="common">Haemobartonella felis</name>
    <dbReference type="NCBI Taxonomy" id="941640"/>
    <lineage>
        <taxon>Bacteria</taxon>
        <taxon>Bacillati</taxon>
        <taxon>Mycoplasmatota</taxon>
        <taxon>Mollicutes</taxon>
        <taxon>Mycoplasmataceae</taxon>
        <taxon>Mycoplasma</taxon>
    </lineage>
</organism>
<accession>E8ZHS1</accession>
<dbReference type="Proteomes" id="UP000008637">
    <property type="component" value="Chromosome"/>
</dbReference>